<feature type="compositionally biased region" description="Basic and acidic residues" evidence="1">
    <location>
        <begin position="462"/>
        <end position="480"/>
    </location>
</feature>
<feature type="compositionally biased region" description="Basic and acidic residues" evidence="1">
    <location>
        <begin position="307"/>
        <end position="334"/>
    </location>
</feature>
<evidence type="ECO:0000313" key="2">
    <source>
        <dbReference type="EMBL" id="RZF41527.1"/>
    </source>
</evidence>
<dbReference type="Proteomes" id="UP000291343">
    <property type="component" value="Unassembled WGS sequence"/>
</dbReference>
<comment type="caution">
    <text evidence="2">The sequence shown here is derived from an EMBL/GenBank/DDBJ whole genome shotgun (WGS) entry which is preliminary data.</text>
</comment>
<feature type="compositionally biased region" description="Basic and acidic residues" evidence="1">
    <location>
        <begin position="13"/>
        <end position="43"/>
    </location>
</feature>
<feature type="compositionally biased region" description="Polar residues" evidence="1">
    <location>
        <begin position="523"/>
        <end position="538"/>
    </location>
</feature>
<protein>
    <submittedName>
        <fullName evidence="2">Uncharacterized protein</fullName>
    </submittedName>
</protein>
<feature type="compositionally biased region" description="Basic and acidic residues" evidence="1">
    <location>
        <begin position="133"/>
        <end position="143"/>
    </location>
</feature>
<feature type="compositionally biased region" description="Polar residues" evidence="1">
    <location>
        <begin position="335"/>
        <end position="348"/>
    </location>
</feature>
<feature type="compositionally biased region" description="Basic and acidic residues" evidence="1">
    <location>
        <begin position="601"/>
        <end position="636"/>
    </location>
</feature>
<feature type="compositionally biased region" description="Basic and acidic residues" evidence="1">
    <location>
        <begin position="489"/>
        <end position="503"/>
    </location>
</feature>
<feature type="compositionally biased region" description="Polar residues" evidence="1">
    <location>
        <begin position="122"/>
        <end position="132"/>
    </location>
</feature>
<accession>A0A482X6Y2</accession>
<organism evidence="2 3">
    <name type="scientific">Laodelphax striatellus</name>
    <name type="common">Small brown planthopper</name>
    <name type="synonym">Delphax striatella</name>
    <dbReference type="NCBI Taxonomy" id="195883"/>
    <lineage>
        <taxon>Eukaryota</taxon>
        <taxon>Metazoa</taxon>
        <taxon>Ecdysozoa</taxon>
        <taxon>Arthropoda</taxon>
        <taxon>Hexapoda</taxon>
        <taxon>Insecta</taxon>
        <taxon>Pterygota</taxon>
        <taxon>Neoptera</taxon>
        <taxon>Paraneoptera</taxon>
        <taxon>Hemiptera</taxon>
        <taxon>Auchenorrhyncha</taxon>
        <taxon>Fulgoroidea</taxon>
        <taxon>Delphacidae</taxon>
        <taxon>Criomorphinae</taxon>
        <taxon>Laodelphax</taxon>
    </lineage>
</organism>
<dbReference type="EMBL" id="QKKF02016774">
    <property type="protein sequence ID" value="RZF41527.1"/>
    <property type="molecule type" value="Genomic_DNA"/>
</dbReference>
<keyword evidence="3" id="KW-1185">Reference proteome</keyword>
<evidence type="ECO:0000256" key="1">
    <source>
        <dbReference type="SAM" id="MobiDB-lite"/>
    </source>
</evidence>
<feature type="compositionally biased region" description="Basic and acidic residues" evidence="1">
    <location>
        <begin position="645"/>
        <end position="659"/>
    </location>
</feature>
<name>A0A482X6Y2_LAOST</name>
<feature type="compositionally biased region" description="Basic residues" evidence="1">
    <location>
        <begin position="1"/>
        <end position="11"/>
    </location>
</feature>
<dbReference type="InParanoid" id="A0A482X6Y2"/>
<dbReference type="AlphaFoldDB" id="A0A482X6Y2"/>
<feature type="compositionally biased region" description="Basic and acidic residues" evidence="1">
    <location>
        <begin position="246"/>
        <end position="261"/>
    </location>
</feature>
<gene>
    <name evidence="2" type="ORF">LSTR_LSTR000241</name>
</gene>
<feature type="compositionally biased region" description="Basic and acidic residues" evidence="1">
    <location>
        <begin position="192"/>
        <end position="206"/>
    </location>
</feature>
<sequence>MGKDRHNKNKTAKQNDKGGKENDRQSRKEDGALEDIREEEKFQIENNENEQENDKNESLEHSQSLEIKKSRRSNLDVHKSSTHIMKILEKKRSDRDAFLSTTECDGETIVSESGDPDKKALNEQQGQVNPTGDENKADHKISDQETNNSEDENFSQAFNADVSNEKSEQNPKSDEDAGGISVYPNKGVSNRSLEHVHSVESAKSEEEIFFNSKQERKTLPRTTDLILNNQSMNEKEVLVNNSEDALDTKPEGNLNEKEKPINPENNPFNRQLERSYESEEVINPSRERVSNHNNSRSSSTSRSPYMRGEEEKLVVDPDVRVMDRQPEHSFDKSGKQINADSDVSNRPSESGRRLLLDPVKESESRQSITSESKNYSTQNYKILEDSISNSNLDEKSVNNYTEAENDAWNKKSQQGLNKGEEEILVNADGQRESFRLSSSKFVMPQNTKNEREISDNQGCDFNYKKSDSKSINPNEERVSYNERGSAVKLTDHNASKGSDDKTPVKCLSHEKIKMIDVVLSPSHADSTNSSLKTGTMKTSADKTDAPTISSTTPVQRKKEVIRINKELAPAVMLLLKKLEQCQPISRSAPQIKQNANYTEELKRQKSLDNSVKEQKQHRDPIKDMADGPEPEKRGSSSDKLNLVNGDRHVGETEGAEDKSVVTMKSSRATSTSTLHCCSSSKCHRTCKRCSNVKRINQKQDSPQSRRGNSQEDFDIAPTLEALAEKFKNGLKVGCSLLKKCYHNQNLVRVCYFQTHPGGGDLDEEP</sequence>
<reference evidence="2 3" key="1">
    <citation type="journal article" date="2017" name="Gigascience">
        <title>Genome sequence of the small brown planthopper, Laodelphax striatellus.</title>
        <authorList>
            <person name="Zhu J."/>
            <person name="Jiang F."/>
            <person name="Wang X."/>
            <person name="Yang P."/>
            <person name="Bao Y."/>
            <person name="Zhao W."/>
            <person name="Wang W."/>
            <person name="Lu H."/>
            <person name="Wang Q."/>
            <person name="Cui N."/>
            <person name="Li J."/>
            <person name="Chen X."/>
            <person name="Luo L."/>
            <person name="Yu J."/>
            <person name="Kang L."/>
            <person name="Cui F."/>
        </authorList>
    </citation>
    <scope>NUCLEOTIDE SEQUENCE [LARGE SCALE GENOMIC DNA]</scope>
    <source>
        <strain evidence="2">Lst14</strain>
    </source>
</reference>
<evidence type="ECO:0000313" key="3">
    <source>
        <dbReference type="Proteomes" id="UP000291343"/>
    </source>
</evidence>
<feature type="compositionally biased region" description="Basic and acidic residues" evidence="1">
    <location>
        <begin position="163"/>
        <end position="175"/>
    </location>
</feature>
<feature type="region of interest" description="Disordered" evidence="1">
    <location>
        <begin position="1"/>
        <end position="373"/>
    </location>
</feature>
<feature type="region of interest" description="Disordered" evidence="1">
    <location>
        <begin position="446"/>
        <end position="503"/>
    </location>
</feature>
<feature type="compositionally biased region" description="Basic and acidic residues" evidence="1">
    <location>
        <begin position="349"/>
        <end position="364"/>
    </location>
</feature>
<proteinExistence type="predicted"/>
<feature type="region of interest" description="Disordered" evidence="1">
    <location>
        <begin position="601"/>
        <end position="665"/>
    </location>
</feature>
<feature type="region of interest" description="Disordered" evidence="1">
    <location>
        <begin position="523"/>
        <end position="553"/>
    </location>
</feature>
<feature type="compositionally biased region" description="Basic and acidic residues" evidence="1">
    <location>
        <begin position="86"/>
        <end position="97"/>
    </location>
</feature>
<dbReference type="OrthoDB" id="10662582at2759"/>
<feature type="compositionally biased region" description="Low complexity" evidence="1">
    <location>
        <begin position="291"/>
        <end position="303"/>
    </location>
</feature>